<dbReference type="SMART" id="SM00066">
    <property type="entry name" value="GAL4"/>
    <property type="match status" value="1"/>
</dbReference>
<dbReference type="InterPro" id="IPR050613">
    <property type="entry name" value="Sec_Metabolite_Reg"/>
</dbReference>
<dbReference type="GO" id="GO:0003677">
    <property type="term" value="F:DNA binding"/>
    <property type="evidence" value="ECO:0007669"/>
    <property type="project" value="UniProtKB-KW"/>
</dbReference>
<accession>A0A1F5LEK7</accession>
<evidence type="ECO:0000313" key="8">
    <source>
        <dbReference type="Proteomes" id="UP000177622"/>
    </source>
</evidence>
<dbReference type="GO" id="GO:0000981">
    <property type="term" value="F:DNA-binding transcription factor activity, RNA polymerase II-specific"/>
    <property type="evidence" value="ECO:0007669"/>
    <property type="project" value="InterPro"/>
</dbReference>
<dbReference type="SUPFAM" id="SSF57701">
    <property type="entry name" value="Zn2/Cys6 DNA-binding domain"/>
    <property type="match status" value="1"/>
</dbReference>
<keyword evidence="3" id="KW-0238">DNA-binding</keyword>
<proteinExistence type="predicted"/>
<comment type="caution">
    <text evidence="7">The sequence shown here is derived from an EMBL/GenBank/DDBJ whole genome shotgun (WGS) entry which is preliminary data.</text>
</comment>
<dbReference type="AlphaFoldDB" id="A0A1F5LEK7"/>
<dbReference type="GeneID" id="34577764"/>
<keyword evidence="8" id="KW-1185">Reference proteome</keyword>
<comment type="subcellular location">
    <subcellularLocation>
        <location evidence="1">Nucleus</location>
    </subcellularLocation>
</comment>
<evidence type="ECO:0000256" key="4">
    <source>
        <dbReference type="ARBA" id="ARBA00023163"/>
    </source>
</evidence>
<evidence type="ECO:0000256" key="1">
    <source>
        <dbReference type="ARBA" id="ARBA00004123"/>
    </source>
</evidence>
<sequence>MKKSRTTTVTVGPRPTKACINCRRLKMKCEVSGPPPCRRCRQNQTACVFKPRANASAIHSLIELQQDPNLAILPGIADHQSILNRLSRIEAALGITEEADDEAISSREASLEEDVNPAPLQGVWKAVAHLRVITRPTADENAWSRPIVKQLWCSFLNNLPLLHFLKDYGAFASPTPLLLASVLYISALHHPSSDLASLETGYLAATSSAIAELVTLSFPSVSPQAVVQKDDEQDLSPQSETQIAFHNILGLIMASLSSEAYIDATGMWISMAYRIWLDHCPAEMNATTDDWRGLFSGLQVIDIEHASMQMSYPLLPRHAPAPGIQRLDSHQGNAFQGLAEMMHYGLSHFVGRGLPTIWASINADENDIVTAVRTPFTENDSQVIRLWARKLDDWLVRYNGSSQPTPSDRQGILILLQYHLHKLYVLSIYHPARGFDLSAANISSVERYELLVSARAVLRLRQDDASIWSNWDLIMITWAAILLLRGVEDGMTHQDDLHLIQSHLRSLERTNLSAASIHTVLFRRLESSMQAMHTPPDTSEALAFPGPSADESWTIFDQEIMSLANPPWLFDEPPQLSQMQRTSVQYDSTPAMLENSTHQFTSQGQWDCAEQVAGGFSSTLNRIFGNDGSGENGNSLM</sequence>
<protein>
    <recommendedName>
        <fullName evidence="6">Zn(2)-C6 fungal-type domain-containing protein</fullName>
    </recommendedName>
</protein>
<keyword evidence="4" id="KW-0804">Transcription</keyword>
<feature type="domain" description="Zn(2)-C6 fungal-type" evidence="6">
    <location>
        <begin position="18"/>
        <end position="49"/>
    </location>
</feature>
<dbReference type="RefSeq" id="XP_022487092.1">
    <property type="nucleotide sequence ID" value="XM_022633030.1"/>
</dbReference>
<evidence type="ECO:0000259" key="6">
    <source>
        <dbReference type="PROSITE" id="PS50048"/>
    </source>
</evidence>
<dbReference type="PROSITE" id="PS50048">
    <property type="entry name" value="ZN2_CY6_FUNGAL_2"/>
    <property type="match status" value="1"/>
</dbReference>
<dbReference type="CDD" id="cd12148">
    <property type="entry name" value="fungal_TF_MHR"/>
    <property type="match status" value="1"/>
</dbReference>
<dbReference type="OrthoDB" id="39175at2759"/>
<dbReference type="PROSITE" id="PS00463">
    <property type="entry name" value="ZN2_CY6_FUNGAL_1"/>
    <property type="match status" value="1"/>
</dbReference>
<dbReference type="PANTHER" id="PTHR31001">
    <property type="entry name" value="UNCHARACTERIZED TRANSCRIPTIONAL REGULATORY PROTEIN"/>
    <property type="match status" value="1"/>
</dbReference>
<dbReference type="Proteomes" id="UP000177622">
    <property type="component" value="Unassembled WGS sequence"/>
</dbReference>
<gene>
    <name evidence="7" type="ORF">PENARI_c012G10012</name>
</gene>
<dbReference type="Gene3D" id="4.10.240.10">
    <property type="entry name" value="Zn(2)-C6 fungal-type DNA-binding domain"/>
    <property type="match status" value="1"/>
</dbReference>
<dbReference type="InterPro" id="IPR001138">
    <property type="entry name" value="Zn2Cys6_DnaBD"/>
</dbReference>
<evidence type="ECO:0000256" key="3">
    <source>
        <dbReference type="ARBA" id="ARBA00023125"/>
    </source>
</evidence>
<keyword evidence="2" id="KW-0805">Transcription regulation</keyword>
<evidence type="ECO:0000313" key="7">
    <source>
        <dbReference type="EMBL" id="OGE51648.1"/>
    </source>
</evidence>
<dbReference type="InterPro" id="IPR036864">
    <property type="entry name" value="Zn2-C6_fun-type_DNA-bd_sf"/>
</dbReference>
<keyword evidence="5" id="KW-0539">Nucleus</keyword>
<dbReference type="EMBL" id="LXJU01000012">
    <property type="protein sequence ID" value="OGE51648.1"/>
    <property type="molecule type" value="Genomic_DNA"/>
</dbReference>
<name>A0A1F5LEK7_PENAI</name>
<dbReference type="CDD" id="cd00067">
    <property type="entry name" value="GAL4"/>
    <property type="match status" value="1"/>
</dbReference>
<dbReference type="Pfam" id="PF00172">
    <property type="entry name" value="Zn_clus"/>
    <property type="match status" value="1"/>
</dbReference>
<evidence type="ECO:0000256" key="2">
    <source>
        <dbReference type="ARBA" id="ARBA00023015"/>
    </source>
</evidence>
<evidence type="ECO:0000256" key="5">
    <source>
        <dbReference type="ARBA" id="ARBA00023242"/>
    </source>
</evidence>
<organism evidence="7 8">
    <name type="scientific">Penicillium arizonense</name>
    <dbReference type="NCBI Taxonomy" id="1835702"/>
    <lineage>
        <taxon>Eukaryota</taxon>
        <taxon>Fungi</taxon>
        <taxon>Dikarya</taxon>
        <taxon>Ascomycota</taxon>
        <taxon>Pezizomycotina</taxon>
        <taxon>Eurotiomycetes</taxon>
        <taxon>Eurotiomycetidae</taxon>
        <taxon>Eurotiales</taxon>
        <taxon>Aspergillaceae</taxon>
        <taxon>Penicillium</taxon>
    </lineage>
</organism>
<dbReference type="GO" id="GO:0005634">
    <property type="term" value="C:nucleus"/>
    <property type="evidence" value="ECO:0007669"/>
    <property type="project" value="UniProtKB-SubCell"/>
</dbReference>
<dbReference type="GO" id="GO:0008270">
    <property type="term" value="F:zinc ion binding"/>
    <property type="evidence" value="ECO:0007669"/>
    <property type="project" value="InterPro"/>
</dbReference>
<reference evidence="7 8" key="1">
    <citation type="journal article" date="2016" name="Sci. Rep.">
        <title>Penicillium arizonense, a new, genome sequenced fungal species, reveals a high chemical diversity in secreted metabolites.</title>
        <authorList>
            <person name="Grijseels S."/>
            <person name="Nielsen J.C."/>
            <person name="Randelovic M."/>
            <person name="Nielsen J."/>
            <person name="Nielsen K.F."/>
            <person name="Workman M."/>
            <person name="Frisvad J.C."/>
        </authorList>
    </citation>
    <scope>NUCLEOTIDE SEQUENCE [LARGE SCALE GENOMIC DNA]</scope>
    <source>
        <strain evidence="7 8">CBS 141311</strain>
    </source>
</reference>